<dbReference type="SUPFAM" id="SSF56176">
    <property type="entry name" value="FAD-binding/transporter-associated domain-like"/>
    <property type="match status" value="1"/>
</dbReference>
<dbReference type="PROSITE" id="PS51846">
    <property type="entry name" value="CNNM"/>
    <property type="match status" value="1"/>
</dbReference>
<gene>
    <name evidence="12" type="ORF">ACFSBX_03840</name>
</gene>
<dbReference type="SMART" id="SM00116">
    <property type="entry name" value="CBS"/>
    <property type="match status" value="2"/>
</dbReference>
<evidence type="ECO:0000259" key="11">
    <source>
        <dbReference type="PROSITE" id="PS51846"/>
    </source>
</evidence>
<feature type="transmembrane region" description="Helical" evidence="9">
    <location>
        <begin position="63"/>
        <end position="81"/>
    </location>
</feature>
<keyword evidence="2 9" id="KW-0812">Transmembrane</keyword>
<evidence type="ECO:0000256" key="2">
    <source>
        <dbReference type="ARBA" id="ARBA00022692"/>
    </source>
</evidence>
<dbReference type="InterPro" id="IPR002550">
    <property type="entry name" value="CNNM"/>
</dbReference>
<dbReference type="PROSITE" id="PS51371">
    <property type="entry name" value="CBS"/>
    <property type="match status" value="2"/>
</dbReference>
<feature type="domain" description="CNNM transmembrane" evidence="11">
    <location>
        <begin position="60"/>
        <end position="249"/>
    </location>
</feature>
<evidence type="ECO:0000313" key="12">
    <source>
        <dbReference type="EMBL" id="MFD1598086.1"/>
    </source>
</evidence>
<dbReference type="AlphaFoldDB" id="A0ABD6CKA7"/>
<name>A0ABD6CKA7_9EURY</name>
<dbReference type="InterPro" id="IPR036318">
    <property type="entry name" value="FAD-bd_PCMH-like_sf"/>
</dbReference>
<dbReference type="Gene3D" id="3.10.580.10">
    <property type="entry name" value="CBS-domain"/>
    <property type="match status" value="1"/>
</dbReference>
<keyword evidence="3" id="KW-0677">Repeat</keyword>
<dbReference type="InterPro" id="IPR000644">
    <property type="entry name" value="CBS_dom"/>
</dbReference>
<evidence type="ECO:0000259" key="10">
    <source>
        <dbReference type="PROSITE" id="PS51371"/>
    </source>
</evidence>
<dbReference type="InterPro" id="IPR044751">
    <property type="entry name" value="Ion_transp-like_CBS"/>
</dbReference>
<organism evidence="12 13">
    <name type="scientific">Halobellus rarus</name>
    <dbReference type="NCBI Taxonomy" id="1126237"/>
    <lineage>
        <taxon>Archaea</taxon>
        <taxon>Methanobacteriati</taxon>
        <taxon>Methanobacteriota</taxon>
        <taxon>Stenosarchaea group</taxon>
        <taxon>Halobacteria</taxon>
        <taxon>Halobacteriales</taxon>
        <taxon>Haloferacaceae</taxon>
        <taxon>Halobellus</taxon>
    </lineage>
</organism>
<dbReference type="Pfam" id="PF01595">
    <property type="entry name" value="CNNM"/>
    <property type="match status" value="1"/>
</dbReference>
<dbReference type="Pfam" id="PF03471">
    <property type="entry name" value="CorC_HlyC"/>
    <property type="match status" value="1"/>
</dbReference>
<keyword evidence="6 9" id="KW-0472">Membrane</keyword>
<dbReference type="Pfam" id="PF00571">
    <property type="entry name" value="CBS"/>
    <property type="match status" value="2"/>
</dbReference>
<comment type="caution">
    <text evidence="12">The sequence shown here is derived from an EMBL/GenBank/DDBJ whole genome shotgun (WGS) entry which is preliminary data.</text>
</comment>
<evidence type="ECO:0000256" key="7">
    <source>
        <dbReference type="PROSITE-ProRule" id="PRU00703"/>
    </source>
</evidence>
<protein>
    <submittedName>
        <fullName evidence="12">Hemolysin family protein</fullName>
    </submittedName>
</protein>
<evidence type="ECO:0000256" key="8">
    <source>
        <dbReference type="SAM" id="MobiDB-lite"/>
    </source>
</evidence>
<dbReference type="PANTHER" id="PTHR22777:SF17">
    <property type="entry name" value="UPF0053 PROTEIN SLL0260"/>
    <property type="match status" value="1"/>
</dbReference>
<feature type="region of interest" description="Disordered" evidence="8">
    <location>
        <begin position="474"/>
        <end position="500"/>
    </location>
</feature>
<evidence type="ECO:0000256" key="3">
    <source>
        <dbReference type="ARBA" id="ARBA00022737"/>
    </source>
</evidence>
<dbReference type="CDD" id="cd04590">
    <property type="entry name" value="CBS_pair_CorC_HlyC_assoc"/>
    <property type="match status" value="1"/>
</dbReference>
<keyword evidence="5 7" id="KW-0129">CBS domain</keyword>
<dbReference type="Proteomes" id="UP001597085">
    <property type="component" value="Unassembled WGS sequence"/>
</dbReference>
<dbReference type="EMBL" id="JBHUDK010000003">
    <property type="protein sequence ID" value="MFD1598086.1"/>
    <property type="molecule type" value="Genomic_DNA"/>
</dbReference>
<comment type="subcellular location">
    <subcellularLocation>
        <location evidence="1">Membrane</location>
        <topology evidence="1">Multi-pass membrane protein</topology>
    </subcellularLocation>
</comment>
<reference evidence="12 13" key="1">
    <citation type="journal article" date="2019" name="Int. J. Syst. Evol. Microbiol.">
        <title>The Global Catalogue of Microorganisms (GCM) 10K type strain sequencing project: providing services to taxonomists for standard genome sequencing and annotation.</title>
        <authorList>
            <consortium name="The Broad Institute Genomics Platform"/>
            <consortium name="The Broad Institute Genome Sequencing Center for Infectious Disease"/>
            <person name="Wu L."/>
            <person name="Ma J."/>
        </authorList>
    </citation>
    <scope>NUCLEOTIDE SEQUENCE [LARGE SCALE GENOMIC DNA]</scope>
    <source>
        <strain evidence="12 13">CGMCC 1.12121</strain>
    </source>
</reference>
<keyword evidence="4 9" id="KW-1133">Transmembrane helix</keyword>
<dbReference type="Gene3D" id="3.30.465.10">
    <property type="match status" value="1"/>
</dbReference>
<proteinExistence type="predicted"/>
<keyword evidence="13" id="KW-1185">Reference proteome</keyword>
<dbReference type="GO" id="GO:0016020">
    <property type="term" value="C:membrane"/>
    <property type="evidence" value="ECO:0007669"/>
    <property type="project" value="UniProtKB-SubCell"/>
</dbReference>
<accession>A0ABD6CKA7</accession>
<dbReference type="InterPro" id="IPR016169">
    <property type="entry name" value="FAD-bd_PCMH_sub2"/>
</dbReference>
<dbReference type="InterPro" id="IPR005170">
    <property type="entry name" value="Transptr-assoc_dom"/>
</dbReference>
<evidence type="ECO:0000256" key="5">
    <source>
        <dbReference type="ARBA" id="ARBA00023122"/>
    </source>
</evidence>
<sequence length="500" mass="54792">MGLSPPLASLAARRSNGIDDRTALEASSGAEAGGSGVDPSSAATLLTDSTSILQAVPINDTTVTVAGAVAILVLIGFSAFFSSSEIAMFSLAKHRIDSLVEDNVPNAEIVSELKSNPHRLLITILVGNNIVNIAMSSIATAIVSLYFDPGTAVLASTFGITTLVLLFGESAPKSYAVENTESWALRISRPLKYSEYALLPLVVVFDYLTRVINKVTGGRSAIETSYITRDEIQDLIQTGEREGVIEEEEREMLDRIFRFNQTIAKEVMTPRLDMTAVPKDSTIDEAIETCVHSDHERVPVYDGNLDNIIGIVTIRDLVREKNYGSGTAALTDLVQPTLHVPESKNVDELLTEIQDNRLRMVIVIDEFGTTEGLVTLEDMVEEIVGDILEDDEEESFEYVDDRETLVRGEVNIDEVNEELGLELPEGEEFETLAGFIFNRAGRLVEEGEEITYDGITIRIEQVDNTRIMKARITIPEEPDADEEDAEAEEGAEQSESPTQE</sequence>
<dbReference type="FunFam" id="3.10.580.10:FF:000002">
    <property type="entry name" value="Magnesium/cobalt efflux protein CorC"/>
    <property type="match status" value="1"/>
</dbReference>
<evidence type="ECO:0000256" key="9">
    <source>
        <dbReference type="SAM" id="Phobius"/>
    </source>
</evidence>
<dbReference type="RefSeq" id="WP_256420092.1">
    <property type="nucleotide sequence ID" value="NZ_JANHDI010000001.1"/>
</dbReference>
<feature type="domain" description="CBS" evidence="10">
    <location>
        <begin position="333"/>
        <end position="392"/>
    </location>
</feature>
<evidence type="ECO:0000256" key="1">
    <source>
        <dbReference type="ARBA" id="ARBA00004141"/>
    </source>
</evidence>
<evidence type="ECO:0000256" key="4">
    <source>
        <dbReference type="ARBA" id="ARBA00022989"/>
    </source>
</evidence>
<feature type="transmembrane region" description="Helical" evidence="9">
    <location>
        <begin position="120"/>
        <end position="147"/>
    </location>
</feature>
<evidence type="ECO:0000256" key="6">
    <source>
        <dbReference type="ARBA" id="ARBA00023136"/>
    </source>
</evidence>
<evidence type="ECO:0000313" key="13">
    <source>
        <dbReference type="Proteomes" id="UP001597085"/>
    </source>
</evidence>
<dbReference type="PANTHER" id="PTHR22777">
    <property type="entry name" value="HEMOLYSIN-RELATED"/>
    <property type="match status" value="1"/>
</dbReference>
<dbReference type="SMART" id="SM01091">
    <property type="entry name" value="CorC_HlyC"/>
    <property type="match status" value="1"/>
</dbReference>
<feature type="domain" description="CBS" evidence="10">
    <location>
        <begin position="268"/>
        <end position="327"/>
    </location>
</feature>
<dbReference type="InterPro" id="IPR046342">
    <property type="entry name" value="CBS_dom_sf"/>
</dbReference>
<feature type="compositionally biased region" description="Acidic residues" evidence="8">
    <location>
        <begin position="476"/>
        <end position="492"/>
    </location>
</feature>
<dbReference type="SUPFAM" id="SSF54631">
    <property type="entry name" value="CBS-domain pair"/>
    <property type="match status" value="1"/>
</dbReference>